<comment type="subcellular location">
    <subcellularLocation>
        <location evidence="1">Nucleus</location>
    </subcellularLocation>
</comment>
<evidence type="ECO:0000256" key="5">
    <source>
        <dbReference type="ARBA" id="ARBA00023242"/>
    </source>
</evidence>
<dbReference type="PANTHER" id="PTHR47338">
    <property type="entry name" value="ZN(II)2CYS6 TRANSCRIPTION FACTOR (EUROFUNG)-RELATED"/>
    <property type="match status" value="1"/>
</dbReference>
<evidence type="ECO:0000256" key="4">
    <source>
        <dbReference type="ARBA" id="ARBA00023163"/>
    </source>
</evidence>
<dbReference type="Pfam" id="PF04082">
    <property type="entry name" value="Fungal_trans"/>
    <property type="match status" value="1"/>
</dbReference>
<evidence type="ECO:0000259" key="7">
    <source>
        <dbReference type="Pfam" id="PF04082"/>
    </source>
</evidence>
<dbReference type="InterPro" id="IPR007219">
    <property type="entry name" value="XnlR_reg_dom"/>
</dbReference>
<feature type="domain" description="Xylanolytic transcriptional activator regulatory" evidence="7">
    <location>
        <begin position="1"/>
        <end position="83"/>
    </location>
</feature>
<dbReference type="InterPro" id="IPR050815">
    <property type="entry name" value="TF_fung"/>
</dbReference>
<evidence type="ECO:0000256" key="1">
    <source>
        <dbReference type="ARBA" id="ARBA00004123"/>
    </source>
</evidence>
<dbReference type="PANTHER" id="PTHR47338:SF27">
    <property type="entry name" value="ZN(II)2CYS6 TRANSCRIPTION FACTOR (EUROFUNG)"/>
    <property type="match status" value="1"/>
</dbReference>
<dbReference type="GO" id="GO:0005634">
    <property type="term" value="C:nucleus"/>
    <property type="evidence" value="ECO:0007669"/>
    <property type="project" value="UniProtKB-SubCell"/>
</dbReference>
<feature type="compositionally biased region" description="Polar residues" evidence="6">
    <location>
        <begin position="382"/>
        <end position="398"/>
    </location>
</feature>
<dbReference type="EMBL" id="JASWJB010000196">
    <property type="protein sequence ID" value="KAK2593781.1"/>
    <property type="molecule type" value="Genomic_DNA"/>
</dbReference>
<keyword evidence="4" id="KW-0804">Transcription</keyword>
<keyword evidence="9" id="KW-1185">Reference proteome</keyword>
<keyword evidence="3" id="KW-0805">Transcription regulation</keyword>
<keyword evidence="2" id="KW-0479">Metal-binding</keyword>
<evidence type="ECO:0000313" key="8">
    <source>
        <dbReference type="EMBL" id="KAK2593781.1"/>
    </source>
</evidence>
<dbReference type="GO" id="GO:0003677">
    <property type="term" value="F:DNA binding"/>
    <property type="evidence" value="ECO:0007669"/>
    <property type="project" value="InterPro"/>
</dbReference>
<dbReference type="GO" id="GO:0008270">
    <property type="term" value="F:zinc ion binding"/>
    <property type="evidence" value="ECO:0007669"/>
    <property type="project" value="InterPro"/>
</dbReference>
<protein>
    <recommendedName>
        <fullName evidence="7">Xylanolytic transcriptional activator regulatory domain-containing protein</fullName>
    </recommendedName>
</protein>
<accession>A0AAJ0CN59</accession>
<dbReference type="GO" id="GO:0006351">
    <property type="term" value="P:DNA-templated transcription"/>
    <property type="evidence" value="ECO:0007669"/>
    <property type="project" value="InterPro"/>
</dbReference>
<feature type="compositionally biased region" description="Low complexity" evidence="6">
    <location>
        <begin position="432"/>
        <end position="461"/>
    </location>
</feature>
<dbReference type="Proteomes" id="UP001251528">
    <property type="component" value="Unassembled WGS sequence"/>
</dbReference>
<dbReference type="CDD" id="cd12148">
    <property type="entry name" value="fungal_TF_MHR"/>
    <property type="match status" value="1"/>
</dbReference>
<organism evidence="8 9">
    <name type="scientific">Conoideocrella luteorostrata</name>
    <dbReference type="NCBI Taxonomy" id="1105319"/>
    <lineage>
        <taxon>Eukaryota</taxon>
        <taxon>Fungi</taxon>
        <taxon>Dikarya</taxon>
        <taxon>Ascomycota</taxon>
        <taxon>Pezizomycotina</taxon>
        <taxon>Sordariomycetes</taxon>
        <taxon>Hypocreomycetidae</taxon>
        <taxon>Hypocreales</taxon>
        <taxon>Clavicipitaceae</taxon>
        <taxon>Conoideocrella</taxon>
    </lineage>
</organism>
<evidence type="ECO:0000256" key="2">
    <source>
        <dbReference type="ARBA" id="ARBA00022723"/>
    </source>
</evidence>
<feature type="region of interest" description="Disordered" evidence="6">
    <location>
        <begin position="551"/>
        <end position="581"/>
    </location>
</feature>
<reference evidence="8" key="1">
    <citation type="submission" date="2023-06" db="EMBL/GenBank/DDBJ databases">
        <title>Conoideocrella luteorostrata (Hypocreales: Clavicipitaceae), a potential biocontrol fungus for elongate hemlock scale in United States Christmas tree production areas.</title>
        <authorList>
            <person name="Barrett H."/>
            <person name="Lovett B."/>
            <person name="Macias A.M."/>
            <person name="Stajich J.E."/>
            <person name="Kasson M.T."/>
        </authorList>
    </citation>
    <scope>NUCLEOTIDE SEQUENCE</scope>
    <source>
        <strain evidence="8">ARSEF 14590</strain>
    </source>
</reference>
<name>A0AAJ0CN59_9HYPO</name>
<evidence type="ECO:0000313" key="9">
    <source>
        <dbReference type="Proteomes" id="UP001251528"/>
    </source>
</evidence>
<proteinExistence type="predicted"/>
<comment type="caution">
    <text evidence="8">The sequence shown here is derived from an EMBL/GenBank/DDBJ whole genome shotgun (WGS) entry which is preliminary data.</text>
</comment>
<keyword evidence="5" id="KW-0539">Nucleus</keyword>
<evidence type="ECO:0000256" key="6">
    <source>
        <dbReference type="SAM" id="MobiDB-lite"/>
    </source>
</evidence>
<evidence type="ECO:0000256" key="3">
    <source>
        <dbReference type="ARBA" id="ARBA00023015"/>
    </source>
</evidence>
<gene>
    <name evidence="8" type="ORF">QQS21_008542</name>
</gene>
<dbReference type="AlphaFoldDB" id="A0AAJ0CN59"/>
<sequence length="656" mass="71616">MAFALQLHKDLTYDPSRQGSKTPLSFIDREIRRRIMWACFLMDRFNSSGSDRPMFIKEESIQIQLPVKESYFQLDIPAQTEPLDCSVPQSESQSGGNNTSAKEHMGVAAYTIRAIAIWGRIVAYLHQGGIDVDDHPLHSEDSTYAKLVHQVEDLQRTLPEPLQYSAANLNLHTTEKTAGQFLLMHLSIQQNVLFLQKAAVECGANNGTKDTPSEFIPSATAKTVVAANRISEILRDSEHTKCNLTAPFAGYCAFAATNTHILGICSSNLAVKKTAEINAGINIKFLRKTMRHWGMFHWMVENIRTQYRNALDASKSGKLGNGIQGSGAWPVLQYSDWFNRYPHGVSDFDVIEPTAQRRREKGADAVLEQKSELQSVEEYFTSLASPSSTEGRSASHGPTNKRKQSIKKASEVVGNKAANKTGEAAKNQSTISSARKPSRAATSRRSSSSLGVQTSGSGLTGFPPVVMSHPQTQPYTAMSPMSPVQASPFAQHGTGQSPFFTPEMLQMSSMSHQAGSLSQPLDQHLSFGYALPSGGQNLMDSNASNWQAKNLGDNGMLNQDQRPIKMSGEHEPSRHPQSQGQIASESLNAFNGSDLPPGWYMPFNMEPPAEARDTSHVIKLGTVGSGGHGAMEPFGTMFGSNGVLMPQTMDGIQHSL</sequence>
<dbReference type="GO" id="GO:0000981">
    <property type="term" value="F:DNA-binding transcription factor activity, RNA polymerase II-specific"/>
    <property type="evidence" value="ECO:0007669"/>
    <property type="project" value="InterPro"/>
</dbReference>
<feature type="region of interest" description="Disordered" evidence="6">
    <location>
        <begin position="381"/>
        <end position="465"/>
    </location>
</feature>